<evidence type="ECO:0000313" key="2">
    <source>
        <dbReference type="Proteomes" id="UP000054282"/>
    </source>
</evidence>
<organism evidence="1 2">
    <name type="scientific">Plasmodium falciparum (isolate Dd2)</name>
    <dbReference type="NCBI Taxonomy" id="57267"/>
    <lineage>
        <taxon>Eukaryota</taxon>
        <taxon>Sar</taxon>
        <taxon>Alveolata</taxon>
        <taxon>Apicomplexa</taxon>
        <taxon>Aconoidasida</taxon>
        <taxon>Haemosporida</taxon>
        <taxon>Plasmodiidae</taxon>
        <taxon>Plasmodium</taxon>
        <taxon>Plasmodium (Laverania)</taxon>
    </lineage>
</organism>
<dbReference type="KEGG" id="pfd:PFDG_05302"/>
<reference evidence="2" key="2">
    <citation type="submission" date="2006-09" db="EMBL/GenBank/DDBJ databases">
        <title>The genome sequence of Plasmodium falciparum Dd2.</title>
        <authorList>
            <consortium name="The Broad Institute Genome Sequencing Platform"/>
            <person name="Birren B."/>
            <person name="Lander E."/>
            <person name="Galagan J."/>
            <person name="Nusbaum C."/>
            <person name="Devon K."/>
            <person name="Henn M."/>
            <person name="Jaffe D."/>
            <person name="Butler J."/>
            <person name="Alvarez P."/>
            <person name="Gnerre S."/>
            <person name="Grabherr M."/>
            <person name="Kleber M."/>
            <person name="Mauceli E."/>
            <person name="Brockman W."/>
            <person name="MacCallum I.A."/>
            <person name="Rounsley S."/>
            <person name="Young S."/>
            <person name="LaButti K."/>
            <person name="Pushparaj V."/>
            <person name="DeCaprio D."/>
            <person name="Crawford M."/>
            <person name="Koehrsen M."/>
            <person name="Engels R."/>
            <person name="Montgomery P."/>
            <person name="Pearson M."/>
            <person name="Howarth C."/>
            <person name="Larson L."/>
            <person name="Luoma S."/>
            <person name="White J."/>
            <person name="Kodira C."/>
            <person name="Zeng Q."/>
            <person name="O'Leary S."/>
            <person name="Yandava C."/>
            <person name="Alvarado L."/>
            <person name="Wirth D."/>
            <person name="Volkman S."/>
            <person name="Hartl D."/>
        </authorList>
    </citation>
    <scope>NUCLEOTIDE SEQUENCE [LARGE SCALE GENOMIC DNA]</scope>
</reference>
<sequence>MDKWNTLNPEDKHNYLKKDLSMQPQQEEFLQEIKERHRLNKISSAKYKKQITMQKQGLSLNYHD</sequence>
<dbReference type="EMBL" id="GG703112">
    <property type="protein sequence ID" value="KOB89749.1"/>
    <property type="molecule type" value="Genomic_DNA"/>
</dbReference>
<reference evidence="2" key="1">
    <citation type="submission" date="2006-09" db="EMBL/GenBank/DDBJ databases">
        <title>Annotation of Plasmodium falciparum Dd2.</title>
        <authorList>
            <consortium name="The Broad Institute Genome Sequencing Platform"/>
            <person name="Volkman S.K."/>
            <person name="Neafsey D.E."/>
            <person name="Dash A.P."/>
            <person name="Chitnis C.E."/>
            <person name="Hartl D.L."/>
            <person name="Young S.K."/>
            <person name="Zeng Q."/>
            <person name="Koehrsen M."/>
            <person name="Alvarado L."/>
            <person name="Berlin A."/>
            <person name="Borenstein D."/>
            <person name="Chapman S.B."/>
            <person name="Chen Z."/>
            <person name="Engels R."/>
            <person name="Freedman E."/>
            <person name="Gellesch M."/>
            <person name="Goldberg J."/>
            <person name="Griggs A."/>
            <person name="Gujja S."/>
            <person name="Heilman E.R."/>
            <person name="Heiman D.I."/>
            <person name="Howarth C."/>
            <person name="Jen D."/>
            <person name="Larson L."/>
            <person name="Mehta T."/>
            <person name="Neiman D."/>
            <person name="Park D."/>
            <person name="Pearson M."/>
            <person name="Roberts A."/>
            <person name="Saif S."/>
            <person name="Shea T."/>
            <person name="Shenoy N."/>
            <person name="Sisk P."/>
            <person name="Stolte C."/>
            <person name="Sykes S."/>
            <person name="Walk T."/>
            <person name="White J."/>
            <person name="Yandava C."/>
            <person name="Haas B."/>
            <person name="Henn M.R."/>
            <person name="Nusbaum C."/>
            <person name="Birren B."/>
        </authorList>
    </citation>
    <scope>NUCLEOTIDE SEQUENCE [LARGE SCALE GENOMIC DNA]</scope>
</reference>
<evidence type="ECO:0000313" key="1">
    <source>
        <dbReference type="EMBL" id="KOB89749.1"/>
    </source>
</evidence>
<name>A0A0L7MA64_PLAF4</name>
<accession>A0A0L7MA64</accession>
<dbReference type="Proteomes" id="UP000054282">
    <property type="component" value="Unassembled WGS sequence"/>
</dbReference>
<dbReference type="AlphaFoldDB" id="A0A0L7MA64"/>
<dbReference type="OrthoDB" id="10250354at2759"/>
<protein>
    <submittedName>
        <fullName evidence="1">Uncharacterized protein</fullName>
    </submittedName>
</protein>
<gene>
    <name evidence="1" type="ORF">PFDG_05302</name>
</gene>
<proteinExistence type="predicted"/>